<dbReference type="InterPro" id="IPR004453">
    <property type="entry name" value="QueG"/>
</dbReference>
<keyword evidence="1" id="KW-0004">4Fe-4S</keyword>
<dbReference type="PROSITE" id="PS51379">
    <property type="entry name" value="4FE4S_FER_2"/>
    <property type="match status" value="1"/>
</dbReference>
<evidence type="ECO:0000313" key="4">
    <source>
        <dbReference type="Proteomes" id="UP000295711"/>
    </source>
</evidence>
<dbReference type="Proteomes" id="UP000295711">
    <property type="component" value="Unassembled WGS sequence"/>
</dbReference>
<dbReference type="InterPro" id="IPR016024">
    <property type="entry name" value="ARM-type_fold"/>
</dbReference>
<sequence length="376" mass="42214">MNKQELTLKIKYKAYELGFARVGIAPADDFSEYEEEFRSRIDDYQFLVGDAIDPLKGSRPKTVMPEGKSIVALVWDYSKTIYPEKLVQSFGRAYLSRTYLPKENSEHGARLRVFTDYMESLGLHIAPGLHMPERNACARAGITNYGKNNFAYAEGCGSYIILRAFLVDQELVYDKPTVECGCPPNCHLCIDSCPTGALYAPGKLKPEKCLLYNQMRGTYNMEVRDKAGTSIHGCDICQAVCPRNKKVAAQANRRDHFLELLAEDFDLEKVLLLTPDYYEKVIYPIAYNYIHKLELFQRNAAIALGNTGDQAHVPALMQALETCKPRVQGAAAWALGKIGGKEAEAALKRQLMQENTDERTKAEILHALEMCAVKAF</sequence>
<dbReference type="Gene3D" id="1.25.10.10">
    <property type="entry name" value="Leucine-rich Repeat Variant"/>
    <property type="match status" value="1"/>
</dbReference>
<organism evidence="3 4">
    <name type="scientific">Frisingicoccus caecimuris</name>
    <dbReference type="NCBI Taxonomy" id="1796636"/>
    <lineage>
        <taxon>Bacteria</taxon>
        <taxon>Bacillati</taxon>
        <taxon>Bacillota</taxon>
        <taxon>Clostridia</taxon>
        <taxon>Lachnospirales</taxon>
        <taxon>Lachnospiraceae</taxon>
        <taxon>Frisingicoccus</taxon>
    </lineage>
</organism>
<dbReference type="GO" id="GO:0052693">
    <property type="term" value="F:epoxyqueuosine reductase activity"/>
    <property type="evidence" value="ECO:0007669"/>
    <property type="project" value="TreeGrafter"/>
</dbReference>
<dbReference type="AlphaFoldDB" id="A0A4R2LW21"/>
<dbReference type="PANTHER" id="PTHR30002:SF4">
    <property type="entry name" value="EPOXYQUEUOSINE REDUCTASE"/>
    <property type="match status" value="1"/>
</dbReference>
<evidence type="ECO:0000256" key="1">
    <source>
        <dbReference type="ARBA" id="ARBA00022485"/>
    </source>
</evidence>
<dbReference type="Pfam" id="PF13646">
    <property type="entry name" value="HEAT_2"/>
    <property type="match status" value="1"/>
</dbReference>
<dbReference type="RefSeq" id="WP_132091883.1">
    <property type="nucleotide sequence ID" value="NZ_JANKAQ010000009.1"/>
</dbReference>
<dbReference type="InterPro" id="IPR004155">
    <property type="entry name" value="PBS_lyase_HEAT"/>
</dbReference>
<dbReference type="InterPro" id="IPR011989">
    <property type="entry name" value="ARM-like"/>
</dbReference>
<protein>
    <submittedName>
        <fullName evidence="3">Epoxyqueuosine reductase</fullName>
    </submittedName>
</protein>
<dbReference type="OrthoDB" id="9784571at2"/>
<dbReference type="PANTHER" id="PTHR30002">
    <property type="entry name" value="EPOXYQUEUOSINE REDUCTASE"/>
    <property type="match status" value="1"/>
</dbReference>
<proteinExistence type="predicted"/>
<keyword evidence="1" id="KW-0411">Iron-sulfur</keyword>
<name>A0A4R2LW21_9FIRM</name>
<dbReference type="EMBL" id="SLXA01000008">
    <property type="protein sequence ID" value="TCO84247.1"/>
    <property type="molecule type" value="Genomic_DNA"/>
</dbReference>
<dbReference type="Pfam" id="PF13484">
    <property type="entry name" value="Fer4_16"/>
    <property type="match status" value="1"/>
</dbReference>
<dbReference type="GO" id="GO:0051539">
    <property type="term" value="F:4 iron, 4 sulfur cluster binding"/>
    <property type="evidence" value="ECO:0007669"/>
    <property type="project" value="UniProtKB-KW"/>
</dbReference>
<comment type="caution">
    <text evidence="3">The sequence shown here is derived from an EMBL/GenBank/DDBJ whole genome shotgun (WGS) entry which is preliminary data.</text>
</comment>
<reference evidence="3 4" key="1">
    <citation type="submission" date="2019-03" db="EMBL/GenBank/DDBJ databases">
        <title>Genomic Encyclopedia of Type Strains, Phase IV (KMG-IV): sequencing the most valuable type-strain genomes for metagenomic binning, comparative biology and taxonomic classification.</title>
        <authorList>
            <person name="Goeker M."/>
        </authorList>
    </citation>
    <scope>NUCLEOTIDE SEQUENCE [LARGE SCALE GENOMIC DNA]</scope>
    <source>
        <strain evidence="3 4">DSM 28559</strain>
    </source>
</reference>
<dbReference type="SMART" id="SM00567">
    <property type="entry name" value="EZ_HEAT"/>
    <property type="match status" value="2"/>
</dbReference>
<dbReference type="SUPFAM" id="SSF54862">
    <property type="entry name" value="4Fe-4S ferredoxins"/>
    <property type="match status" value="1"/>
</dbReference>
<dbReference type="GO" id="GO:0008616">
    <property type="term" value="P:tRNA queuosine(34) biosynthetic process"/>
    <property type="evidence" value="ECO:0007669"/>
    <property type="project" value="InterPro"/>
</dbReference>
<keyword evidence="1" id="KW-0479">Metal-binding</keyword>
<accession>A0A4R2LW21</accession>
<dbReference type="SUPFAM" id="SSF48371">
    <property type="entry name" value="ARM repeat"/>
    <property type="match status" value="1"/>
</dbReference>
<evidence type="ECO:0000313" key="3">
    <source>
        <dbReference type="EMBL" id="TCO84247.1"/>
    </source>
</evidence>
<evidence type="ECO:0000259" key="2">
    <source>
        <dbReference type="PROSITE" id="PS51379"/>
    </source>
</evidence>
<keyword evidence="4" id="KW-1185">Reference proteome</keyword>
<keyword evidence="1" id="KW-0408">Iron</keyword>
<feature type="domain" description="4Fe-4S ferredoxin-type" evidence="2">
    <location>
        <begin position="174"/>
        <end position="203"/>
    </location>
</feature>
<gene>
    <name evidence="3" type="ORF">EV212_1083</name>
</gene>
<dbReference type="InterPro" id="IPR017896">
    <property type="entry name" value="4Fe4S_Fe-S-bd"/>
</dbReference>